<evidence type="ECO:0000256" key="9">
    <source>
        <dbReference type="RuleBase" id="RU004504"/>
    </source>
</evidence>
<dbReference type="GO" id="GO:0008453">
    <property type="term" value="F:alanine-glyoxylate transaminase activity"/>
    <property type="evidence" value="ECO:0007669"/>
    <property type="project" value="TreeGrafter"/>
</dbReference>
<dbReference type="PANTHER" id="PTHR21152">
    <property type="entry name" value="AMINOTRANSFERASE CLASS V"/>
    <property type="match status" value="1"/>
</dbReference>
<evidence type="ECO:0000259" key="10">
    <source>
        <dbReference type="Pfam" id="PF00266"/>
    </source>
</evidence>
<keyword evidence="3 11" id="KW-0032">Aminotransferase</keyword>
<dbReference type="InterPro" id="IPR015422">
    <property type="entry name" value="PyrdxlP-dep_Trfase_small"/>
</dbReference>
<gene>
    <name evidence="11" type="ORF">LKD81_04630</name>
</gene>
<dbReference type="InterPro" id="IPR024169">
    <property type="entry name" value="SP_NH2Trfase/AEP_transaminase"/>
</dbReference>
<reference evidence="11" key="1">
    <citation type="submission" date="2021-10" db="EMBL/GenBank/DDBJ databases">
        <title>Anaerobic single-cell dispensing facilitates the cultivation of human gut bacteria.</title>
        <authorList>
            <person name="Afrizal A."/>
        </authorList>
    </citation>
    <scope>NUCLEOTIDE SEQUENCE</scope>
    <source>
        <strain evidence="11">CLA-AA-H215</strain>
    </source>
</reference>
<evidence type="ECO:0000256" key="7">
    <source>
        <dbReference type="PIRSR" id="PIRSR000524-50"/>
    </source>
</evidence>
<accession>A0AAE3E852</accession>
<comment type="similarity">
    <text evidence="2 8">Belongs to the class-V pyridoxal-phosphate-dependent aminotransferase family.</text>
</comment>
<comment type="caution">
    <text evidence="11">The sequence shown here is derived from an EMBL/GenBank/DDBJ whole genome shotgun (WGS) entry which is preliminary data.</text>
</comment>
<evidence type="ECO:0000256" key="3">
    <source>
        <dbReference type="ARBA" id="ARBA00022576"/>
    </source>
</evidence>
<evidence type="ECO:0000256" key="6">
    <source>
        <dbReference type="PIRSR" id="PIRSR000524-1"/>
    </source>
</evidence>
<proteinExistence type="inferred from homology"/>
<keyword evidence="5 7" id="KW-0663">Pyridoxal phosphate</keyword>
<dbReference type="SUPFAM" id="SSF53383">
    <property type="entry name" value="PLP-dependent transferases"/>
    <property type="match status" value="1"/>
</dbReference>
<dbReference type="PROSITE" id="PS00595">
    <property type="entry name" value="AA_TRANSFER_CLASS_5"/>
    <property type="match status" value="1"/>
</dbReference>
<dbReference type="PANTHER" id="PTHR21152:SF24">
    <property type="entry name" value="ALANINE--GLYOXYLATE AMINOTRANSFERASE 1"/>
    <property type="match status" value="1"/>
</dbReference>
<keyword evidence="12" id="KW-1185">Reference proteome</keyword>
<comment type="cofactor">
    <cofactor evidence="1 7 9">
        <name>pyridoxal 5'-phosphate</name>
        <dbReference type="ChEBI" id="CHEBI:597326"/>
    </cofactor>
</comment>
<dbReference type="Pfam" id="PF00266">
    <property type="entry name" value="Aminotran_5"/>
    <property type="match status" value="1"/>
</dbReference>
<dbReference type="GO" id="GO:0004760">
    <property type="term" value="F:L-serine-pyruvate transaminase activity"/>
    <property type="evidence" value="ECO:0007669"/>
    <property type="project" value="TreeGrafter"/>
</dbReference>
<evidence type="ECO:0000313" key="12">
    <source>
        <dbReference type="Proteomes" id="UP001198182"/>
    </source>
</evidence>
<dbReference type="GO" id="GO:0019265">
    <property type="term" value="P:glycine biosynthetic process, by transamination of glyoxylate"/>
    <property type="evidence" value="ECO:0007669"/>
    <property type="project" value="TreeGrafter"/>
</dbReference>
<dbReference type="InterPro" id="IPR000192">
    <property type="entry name" value="Aminotrans_V_dom"/>
</dbReference>
<evidence type="ECO:0000256" key="5">
    <source>
        <dbReference type="ARBA" id="ARBA00022898"/>
    </source>
</evidence>
<dbReference type="Gene3D" id="3.90.1150.10">
    <property type="entry name" value="Aspartate Aminotransferase, domain 1"/>
    <property type="match status" value="1"/>
</dbReference>
<feature type="binding site" evidence="6">
    <location>
        <position position="331"/>
    </location>
    <ligand>
        <name>substrate</name>
    </ligand>
</feature>
<dbReference type="AlphaFoldDB" id="A0AAE3E852"/>
<dbReference type="InterPro" id="IPR015421">
    <property type="entry name" value="PyrdxlP-dep_Trfase_major"/>
</dbReference>
<evidence type="ECO:0000256" key="4">
    <source>
        <dbReference type="ARBA" id="ARBA00022679"/>
    </source>
</evidence>
<sequence>MTRIMTPGPTQVPEPVRIARSLPCGNPDLDETFADEYRDTCRLISRLLDTENETLILSGEGILGLEAACASLTEPGDRVLVLDNGIYGKGFADFVSMYGGVPVLYTRDMRHALKADELADYLEKDHNFKYATLVHCDTPSGMLNPVEELCPLLKKYGILTVVDSVSGMFGNRLSVDDAQIDLLCGGSQKAVSAPPGLTFVTLSDAAKKAMHERKTPIASFYANLCTFDGYYEKKWFPYTMPGSDIKGLRAAMDLIAADPELYDRHHRIAEATRRTLTDAGLTLYPLDGYSDTVTVFEVPEGTTDTAILAGIREQGLMLAGSFDVLAGKVIRIGHMGANANDADMEDVMAALDHTLRALGVPLKKDLLATYKDYANANCEK</sequence>
<organism evidence="11 12">
    <name type="scientific">Hominifimenecus microfluidus</name>
    <dbReference type="NCBI Taxonomy" id="2885348"/>
    <lineage>
        <taxon>Bacteria</taxon>
        <taxon>Bacillati</taxon>
        <taxon>Bacillota</taxon>
        <taxon>Clostridia</taxon>
        <taxon>Lachnospirales</taxon>
        <taxon>Lachnospiraceae</taxon>
        <taxon>Hominifimenecus</taxon>
    </lineage>
</organism>
<evidence type="ECO:0000313" key="11">
    <source>
        <dbReference type="EMBL" id="MCC2230286.1"/>
    </source>
</evidence>
<dbReference type="PIRSF" id="PIRSF000524">
    <property type="entry name" value="SPT"/>
    <property type="match status" value="1"/>
</dbReference>
<dbReference type="InterPro" id="IPR015424">
    <property type="entry name" value="PyrdxlP-dep_Trfase"/>
</dbReference>
<evidence type="ECO:0000256" key="2">
    <source>
        <dbReference type="ARBA" id="ARBA00009236"/>
    </source>
</evidence>
<evidence type="ECO:0000256" key="1">
    <source>
        <dbReference type="ARBA" id="ARBA00001933"/>
    </source>
</evidence>
<feature type="domain" description="Aminotransferase class V" evidence="10">
    <location>
        <begin position="28"/>
        <end position="258"/>
    </location>
</feature>
<dbReference type="Gene3D" id="3.40.640.10">
    <property type="entry name" value="Type I PLP-dependent aspartate aminotransferase-like (Major domain)"/>
    <property type="match status" value="1"/>
</dbReference>
<dbReference type="InterPro" id="IPR020578">
    <property type="entry name" value="Aminotrans_V_PyrdxlP_BS"/>
</dbReference>
<name>A0AAE3E852_9FIRM</name>
<evidence type="ECO:0000256" key="8">
    <source>
        <dbReference type="RuleBase" id="RU004075"/>
    </source>
</evidence>
<protein>
    <submittedName>
        <fullName evidence="11">Alanine--glyoxylate aminotransferase family protein</fullName>
    </submittedName>
</protein>
<dbReference type="Proteomes" id="UP001198182">
    <property type="component" value="Unassembled WGS sequence"/>
</dbReference>
<dbReference type="EMBL" id="JAJEQR010000010">
    <property type="protein sequence ID" value="MCC2230286.1"/>
    <property type="molecule type" value="Genomic_DNA"/>
</dbReference>
<feature type="modified residue" description="N6-(pyridoxal phosphate)lysine" evidence="7">
    <location>
        <position position="189"/>
    </location>
</feature>
<keyword evidence="4" id="KW-0808">Transferase</keyword>